<dbReference type="Pfam" id="PF07587">
    <property type="entry name" value="PSD1"/>
    <property type="match status" value="1"/>
</dbReference>
<dbReference type="PANTHER" id="PTHR35889">
    <property type="entry name" value="CYCLOINULO-OLIGOSACCHARIDE FRUCTANOTRANSFERASE-RELATED"/>
    <property type="match status" value="1"/>
</dbReference>
<dbReference type="InterPro" id="IPR011429">
    <property type="entry name" value="Cyt_c_Planctomycete-type"/>
</dbReference>
<keyword evidence="8" id="KW-1185">Reference proteome</keyword>
<evidence type="ECO:0000256" key="2">
    <source>
        <dbReference type="ARBA" id="ARBA00022723"/>
    </source>
</evidence>
<evidence type="ECO:0000313" key="8">
    <source>
        <dbReference type="Proteomes" id="UP001158067"/>
    </source>
</evidence>
<dbReference type="RefSeq" id="WP_283435537.1">
    <property type="nucleotide sequence ID" value="NZ_FXUG01000027.1"/>
</dbReference>
<evidence type="ECO:0000259" key="6">
    <source>
        <dbReference type="PROSITE" id="PS51007"/>
    </source>
</evidence>
<dbReference type="InterPro" id="IPR036909">
    <property type="entry name" value="Cyt_c-like_dom_sf"/>
</dbReference>
<dbReference type="Pfam" id="PF07635">
    <property type="entry name" value="PSCyt1"/>
    <property type="match status" value="1"/>
</dbReference>
<keyword evidence="1 4" id="KW-0349">Heme</keyword>
<dbReference type="EMBL" id="FXUG01000027">
    <property type="protein sequence ID" value="SMP78680.1"/>
    <property type="molecule type" value="Genomic_DNA"/>
</dbReference>
<dbReference type="SUPFAM" id="SSF46626">
    <property type="entry name" value="Cytochrome c"/>
    <property type="match status" value="1"/>
</dbReference>
<dbReference type="Pfam" id="PF07583">
    <property type="entry name" value="PSCyt2"/>
    <property type="match status" value="1"/>
</dbReference>
<dbReference type="Proteomes" id="UP001158067">
    <property type="component" value="Unassembled WGS sequence"/>
</dbReference>
<accession>A0ABY1QTS0</accession>
<proteinExistence type="predicted"/>
<reference evidence="7 8" key="1">
    <citation type="submission" date="2017-05" db="EMBL/GenBank/DDBJ databases">
        <authorList>
            <person name="Varghese N."/>
            <person name="Submissions S."/>
        </authorList>
    </citation>
    <scope>NUCLEOTIDE SEQUENCE [LARGE SCALE GENOMIC DNA]</scope>
    <source>
        <strain evidence="7 8">DSM 25457</strain>
    </source>
</reference>
<feature type="signal peptide" evidence="5">
    <location>
        <begin position="1"/>
        <end position="22"/>
    </location>
</feature>
<dbReference type="InterPro" id="IPR011444">
    <property type="entry name" value="DUF1549"/>
</dbReference>
<dbReference type="PANTHER" id="PTHR35889:SF3">
    <property type="entry name" value="F-BOX DOMAIN-CONTAINING PROTEIN"/>
    <property type="match status" value="1"/>
</dbReference>
<dbReference type="InterPro" id="IPR009056">
    <property type="entry name" value="Cyt_c-like_dom"/>
</dbReference>
<comment type="caution">
    <text evidence="7">The sequence shown here is derived from an EMBL/GenBank/DDBJ whole genome shotgun (WGS) entry which is preliminary data.</text>
</comment>
<keyword evidence="5" id="KW-0732">Signal</keyword>
<dbReference type="PROSITE" id="PS51007">
    <property type="entry name" value="CYTC"/>
    <property type="match status" value="1"/>
</dbReference>
<name>A0ABY1QTS0_9BACT</name>
<feature type="chain" id="PRO_5045660244" evidence="5">
    <location>
        <begin position="23"/>
        <end position="1007"/>
    </location>
</feature>
<feature type="domain" description="Cytochrome c" evidence="6">
    <location>
        <begin position="19"/>
        <end position="165"/>
    </location>
</feature>
<gene>
    <name evidence="7" type="ORF">SAMN06265222_12711</name>
</gene>
<evidence type="ECO:0000256" key="4">
    <source>
        <dbReference type="PROSITE-ProRule" id="PRU00433"/>
    </source>
</evidence>
<keyword evidence="2 4" id="KW-0479">Metal-binding</keyword>
<evidence type="ECO:0000256" key="5">
    <source>
        <dbReference type="SAM" id="SignalP"/>
    </source>
</evidence>
<dbReference type="InterPro" id="IPR022655">
    <property type="entry name" value="DUF1553"/>
</dbReference>
<protein>
    <submittedName>
        <fullName evidence="7">Planctomycete cytochrome C</fullName>
    </submittedName>
</protein>
<evidence type="ECO:0000256" key="3">
    <source>
        <dbReference type="ARBA" id="ARBA00023004"/>
    </source>
</evidence>
<organism evidence="7 8">
    <name type="scientific">Neorhodopirellula lusitana</name>
    <dbReference type="NCBI Taxonomy" id="445327"/>
    <lineage>
        <taxon>Bacteria</taxon>
        <taxon>Pseudomonadati</taxon>
        <taxon>Planctomycetota</taxon>
        <taxon>Planctomycetia</taxon>
        <taxon>Pirellulales</taxon>
        <taxon>Pirellulaceae</taxon>
        <taxon>Neorhodopirellula</taxon>
    </lineage>
</organism>
<keyword evidence="3 4" id="KW-0408">Iron</keyword>
<sequence>MRNYTMLIGQLCGALVLAQATAAGEISFNRDIRPILSDKCFACHGPDAENAAADLRLDLREEAIDSGAIIPGESEDGELILRVLSEDEHSVMPPAESHKPLSEREKELLVRWIAEGAEYEPHWAYTPMQSLKSQMPGTPSLTKIIDDRISERLAEEGVAPVQPADRVTVIRRLAIDLTGIPPTREEVDAFVHDASGDAYENLVDRLLGSDRYGERMTAYWLDLVRYADTVGYHGDQNVSQSPYRDYVIDAFNQNMPYDRFVTEQIAGDLLPDSTSSQLVASGYNRLNQTTQEGGAQAKEYLSIYFADRVRNVSQVFMGATIGCAQCHDHKYDPYTAKDFYSLGAFFADIDEVGVYRNGTGDLDFRPPSIRVITPDWQQRLDDIDGELAQLMATIPDLRTEILTGFSVWEAEARTRLDQQTEKEIAWVDDTQLIGGKPDAKWPFVSANDKPSSGKVYSGKLARRQESKAVVQHLFRSAAEPQVVTEDSRFFAWVHLDADNPPRAIMLQFNDGNWEHRKVWGSDEISYGRKAESHSGYFRNGDLPPLGRWVRLEVDASEVGLRPGSKVVGMAFTQAGGLVHWDKSGRIELGEFPVKIAETLSTPAIDRSEMQTAELLDYYVANSRAMKDLQYQVDAKKRYRTEVEKQIPTTVVSRSVAPRAIRVLNRGDWMDETGEIVLPAIPEFLGKIETEADRLTRLDLAKWLCQPDNPMTARTVVNRLWSLMFGRGICTSLDDFGGQGTYPSYPALLDTLAVEFIESGWDVKHIVRSIANTDAYRRSSRPTDQLASQDAYNDWFARQGRFTVDAEMVRDTALAVSGLLVEKIGGPSVRPYQPAGYYAQLNFPRRTYVADTDESQYRRGLYTHWQRTFLHPMLKAFDAPSREECTAKRARSNTPLQALVMLNDSTFLEAASVFAQRVIDQGDQSIDERIQWAYQAAVSRKPSPAVAAELRSLYEKHLAEYRADPQAASQASTLNPHANSSSGDAAELAAWTSVTRVILNLHETITRY</sequence>
<evidence type="ECO:0000313" key="7">
    <source>
        <dbReference type="EMBL" id="SMP78680.1"/>
    </source>
</evidence>
<evidence type="ECO:0000256" key="1">
    <source>
        <dbReference type="ARBA" id="ARBA00022617"/>
    </source>
</evidence>